<dbReference type="InterPro" id="IPR003168">
    <property type="entry name" value="Nitrile_hydratase_bsu"/>
</dbReference>
<comment type="function">
    <text evidence="1 5">NHase catalyzes the hydration of various nitrile compounds to the corresponding amides.</text>
</comment>
<comment type="catalytic activity">
    <reaction evidence="4 5">
        <text>an aliphatic primary amide = an aliphatic nitrile + H2O</text>
        <dbReference type="Rhea" id="RHEA:12673"/>
        <dbReference type="ChEBI" id="CHEBI:15377"/>
        <dbReference type="ChEBI" id="CHEBI:65285"/>
        <dbReference type="ChEBI" id="CHEBI:80291"/>
        <dbReference type="EC" id="4.2.1.84"/>
    </reaction>
</comment>
<dbReference type="Gene3D" id="1.10.472.20">
    <property type="entry name" value="Nitrile hydratase, beta subunit"/>
    <property type="match status" value="1"/>
</dbReference>
<protein>
    <recommendedName>
        <fullName evidence="5">Nitrile hydratase subunit beta</fullName>
        <shortName evidence="5">NHase</shortName>
        <ecNumber evidence="5">4.2.1.84</ecNumber>
    </recommendedName>
</protein>
<evidence type="ECO:0000313" key="8">
    <source>
        <dbReference type="EMBL" id="PQP23481.1"/>
    </source>
</evidence>
<dbReference type="NCBIfam" id="TIGR03888">
    <property type="entry name" value="nitrile_beta"/>
    <property type="match status" value="1"/>
</dbReference>
<dbReference type="GO" id="GO:0046914">
    <property type="term" value="F:transition metal ion binding"/>
    <property type="evidence" value="ECO:0007669"/>
    <property type="project" value="InterPro"/>
</dbReference>
<dbReference type="EC" id="4.2.1.84" evidence="5"/>
<dbReference type="InterPro" id="IPR042262">
    <property type="entry name" value="CN_hydtase_beta_C"/>
</dbReference>
<dbReference type="Pfam" id="PF21006">
    <property type="entry name" value="NHase_beta_N"/>
    <property type="match status" value="1"/>
</dbReference>
<evidence type="ECO:0000259" key="6">
    <source>
        <dbReference type="Pfam" id="PF02211"/>
    </source>
</evidence>
<comment type="similarity">
    <text evidence="2 5">Belongs to the nitrile hydratase subunit beta family.</text>
</comment>
<evidence type="ECO:0000256" key="4">
    <source>
        <dbReference type="ARBA" id="ARBA00044877"/>
    </source>
</evidence>
<sequence>MDGIHDLGGRAGLGPVNPEPNEPVFHSKWERSVLTMSPALSIAGLLNIDQFRGEIEKIPPHDYLMSLYYEHWLHAFEHCGLEAGILDTEELDRRTRYYLEHPDENPPVRSDPALVEIIRHVITQGAEYRRPTDKKPMYQVGDRVRIKPDASPDTHTRRAGYTRGCIGEVVAAHGAYVFPDANAVGDGEQPEPLYTLRFTADALWGSAADPTVVNHIEVFEPYMSPA</sequence>
<dbReference type="Gene3D" id="2.30.30.50">
    <property type="match status" value="1"/>
</dbReference>
<keyword evidence="3 5" id="KW-0456">Lyase</keyword>
<evidence type="ECO:0000313" key="9">
    <source>
        <dbReference type="Proteomes" id="UP000239290"/>
    </source>
</evidence>
<evidence type="ECO:0000256" key="2">
    <source>
        <dbReference type="ARBA" id="ARBA00009098"/>
    </source>
</evidence>
<dbReference type="Pfam" id="PF02211">
    <property type="entry name" value="NHase_beta_C"/>
    <property type="match status" value="1"/>
</dbReference>
<dbReference type="InterPro" id="IPR024690">
    <property type="entry name" value="CN_hydtase_beta_dom_C"/>
</dbReference>
<evidence type="ECO:0000256" key="1">
    <source>
        <dbReference type="ARBA" id="ARBA00004042"/>
    </source>
</evidence>
<evidence type="ECO:0000256" key="3">
    <source>
        <dbReference type="ARBA" id="ARBA00023239"/>
    </source>
</evidence>
<organism evidence="8 9">
    <name type="scientific">Rhodococcus opacus</name>
    <name type="common">Nocardia opaca</name>
    <dbReference type="NCBI Taxonomy" id="37919"/>
    <lineage>
        <taxon>Bacteria</taxon>
        <taxon>Bacillati</taxon>
        <taxon>Actinomycetota</taxon>
        <taxon>Actinomycetes</taxon>
        <taxon>Mycobacteriales</taxon>
        <taxon>Nocardiaceae</taxon>
        <taxon>Rhodococcus</taxon>
    </lineage>
</organism>
<feature type="domain" description="Nitrile hydratase beta subunit" evidence="6">
    <location>
        <begin position="129"/>
        <end position="224"/>
    </location>
</feature>
<dbReference type="SUPFAM" id="SSF50090">
    <property type="entry name" value="Electron transport accessory proteins"/>
    <property type="match status" value="1"/>
</dbReference>
<dbReference type="EMBL" id="PUIO01000020">
    <property type="protein sequence ID" value="PQP23481.1"/>
    <property type="molecule type" value="Genomic_DNA"/>
</dbReference>
<evidence type="ECO:0000259" key="7">
    <source>
        <dbReference type="Pfam" id="PF21006"/>
    </source>
</evidence>
<dbReference type="AlphaFoldDB" id="A0A2S8J8U0"/>
<proteinExistence type="inferred from homology"/>
<dbReference type="PIRSF" id="PIRSF001427">
    <property type="entry name" value="NHase_beta"/>
    <property type="match status" value="1"/>
</dbReference>
<dbReference type="InterPro" id="IPR008990">
    <property type="entry name" value="Elect_transpt_acc-like_dom_sf"/>
</dbReference>
<accession>A0A2S8J8U0</accession>
<reference evidence="9" key="1">
    <citation type="submission" date="2018-02" db="EMBL/GenBank/DDBJ databases">
        <title>Draft genome sequencing of Rhodococcus opacus KU647198.</title>
        <authorList>
            <person name="Zheng B.-X."/>
        </authorList>
    </citation>
    <scope>NUCLEOTIDE SEQUENCE [LARGE SCALE GENOMIC DNA]</scope>
    <source>
        <strain evidence="9">04-OD7</strain>
    </source>
</reference>
<name>A0A2S8J8U0_RHOOP</name>
<gene>
    <name evidence="8" type="primary">nthB</name>
    <name evidence="8" type="ORF">C5613_18145</name>
</gene>
<dbReference type="RefSeq" id="WP_105416341.1">
    <property type="nucleotide sequence ID" value="NZ_PUIO01000020.1"/>
</dbReference>
<comment type="caution">
    <text evidence="8">The sequence shown here is derived from an EMBL/GenBank/DDBJ whole genome shotgun (WGS) entry which is preliminary data.</text>
</comment>
<dbReference type="InterPro" id="IPR049054">
    <property type="entry name" value="CN_hydtase_beta-like_N"/>
</dbReference>
<feature type="domain" description="Nitrile hydratase beta subunit-like N-terminal" evidence="7">
    <location>
        <begin position="1"/>
        <end position="107"/>
    </location>
</feature>
<evidence type="ECO:0000256" key="5">
    <source>
        <dbReference type="PIRNR" id="PIRNR001427"/>
    </source>
</evidence>
<dbReference type="Proteomes" id="UP000239290">
    <property type="component" value="Unassembled WGS sequence"/>
</dbReference>
<dbReference type="GO" id="GO:0018822">
    <property type="term" value="F:nitrile hydratase activity"/>
    <property type="evidence" value="ECO:0007669"/>
    <property type="project" value="UniProtKB-EC"/>
</dbReference>